<accession>A0A2J6SEY9</accession>
<feature type="compositionally biased region" description="Polar residues" evidence="1">
    <location>
        <begin position="24"/>
        <end position="34"/>
    </location>
</feature>
<protein>
    <submittedName>
        <fullName evidence="3">Uncharacterized protein</fullName>
    </submittedName>
</protein>
<dbReference type="OrthoDB" id="9988102at2759"/>
<name>A0A2J6SEY9_9HELO</name>
<organism evidence="3 4">
    <name type="scientific">Hyaloscypha bicolor E</name>
    <dbReference type="NCBI Taxonomy" id="1095630"/>
    <lineage>
        <taxon>Eukaryota</taxon>
        <taxon>Fungi</taxon>
        <taxon>Dikarya</taxon>
        <taxon>Ascomycota</taxon>
        <taxon>Pezizomycotina</taxon>
        <taxon>Leotiomycetes</taxon>
        <taxon>Helotiales</taxon>
        <taxon>Hyaloscyphaceae</taxon>
        <taxon>Hyaloscypha</taxon>
        <taxon>Hyaloscypha bicolor</taxon>
    </lineage>
</organism>
<dbReference type="InParanoid" id="A0A2J6SEY9"/>
<keyword evidence="2" id="KW-0812">Transmembrane</keyword>
<feature type="compositionally biased region" description="Basic and acidic residues" evidence="1">
    <location>
        <begin position="167"/>
        <end position="217"/>
    </location>
</feature>
<evidence type="ECO:0000313" key="3">
    <source>
        <dbReference type="EMBL" id="PMD49337.1"/>
    </source>
</evidence>
<dbReference type="GeneID" id="36595772"/>
<evidence type="ECO:0000313" key="4">
    <source>
        <dbReference type="Proteomes" id="UP000235371"/>
    </source>
</evidence>
<keyword evidence="2" id="KW-1133">Transmembrane helix</keyword>
<dbReference type="EMBL" id="KZ613921">
    <property type="protein sequence ID" value="PMD49337.1"/>
    <property type="molecule type" value="Genomic_DNA"/>
</dbReference>
<evidence type="ECO:0000256" key="1">
    <source>
        <dbReference type="SAM" id="MobiDB-lite"/>
    </source>
</evidence>
<feature type="region of interest" description="Disordered" evidence="1">
    <location>
        <begin position="78"/>
        <end position="233"/>
    </location>
</feature>
<sequence>MSPNKSKHRRRGRSKHHSTDRHGSSTSQREGKPQETSQWFWFCHICGDGPMSTEIVPACPQANCAHWRCEDCPKELHKPLPEGRRRPSTPAGPDIPLNSAAPDSKDQPVVVELNQDTRPPLERKANGSQQRPDVLPIDGDDHIDSGSNFTEAQGKDAESQPPLDNEEEKRKVRPEAELPLHERTRQQDDEIRDPLDVPTVSDRKRWAGFDIEEGHGNDEDEDEDGGQVDNSNEPIFYEQFPSSDVLNGWLLPSFSQKIRDLLLPEPTIPAGMSRVRWKCPCGEILYDDYQELKPGGAKRMEEYLRRSSYEKCAGGGRNLTQRISNAGSSLKGLITSISQRVQTLKSREPRELVSTELRYYSDARTTRTPAHTSGEVFYLLLCHNSGIGAEMVKLRQPDICEINNDHKFFSFLHEEYITVRKRWWTWISLWTLQSIKFIRFELYENELVDVKKLDEVPPPSRDNEYRHGPPNPPEVIPPLGSNLLMHLFKHPELAGTRKHCLKKIPRKLRSRLAVIDEEGDAIGWGLQFIEGWSKKRLMYMTALTFGLSSFVVMVLVSILGHNIQNAAAIASFMLSFVTIGIATAQAALHMS</sequence>
<keyword evidence="4" id="KW-1185">Reference proteome</keyword>
<dbReference type="Proteomes" id="UP000235371">
    <property type="component" value="Unassembled WGS sequence"/>
</dbReference>
<keyword evidence="2" id="KW-0472">Membrane</keyword>
<dbReference type="AlphaFoldDB" id="A0A2J6SEY9"/>
<feature type="compositionally biased region" description="Basic residues" evidence="1">
    <location>
        <begin position="1"/>
        <end position="19"/>
    </location>
</feature>
<gene>
    <name evidence="3" type="ORF">K444DRAFT_670978</name>
</gene>
<evidence type="ECO:0000256" key="2">
    <source>
        <dbReference type="SAM" id="Phobius"/>
    </source>
</evidence>
<dbReference type="RefSeq" id="XP_024726241.1">
    <property type="nucleotide sequence ID" value="XM_024887696.1"/>
</dbReference>
<proteinExistence type="predicted"/>
<feature type="region of interest" description="Disordered" evidence="1">
    <location>
        <begin position="1"/>
        <end position="34"/>
    </location>
</feature>
<reference evidence="3 4" key="1">
    <citation type="submission" date="2016-04" db="EMBL/GenBank/DDBJ databases">
        <title>A degradative enzymes factory behind the ericoid mycorrhizal symbiosis.</title>
        <authorList>
            <consortium name="DOE Joint Genome Institute"/>
            <person name="Martino E."/>
            <person name="Morin E."/>
            <person name="Grelet G."/>
            <person name="Kuo A."/>
            <person name="Kohler A."/>
            <person name="Daghino S."/>
            <person name="Barry K."/>
            <person name="Choi C."/>
            <person name="Cichocki N."/>
            <person name="Clum A."/>
            <person name="Copeland A."/>
            <person name="Hainaut M."/>
            <person name="Haridas S."/>
            <person name="Labutti K."/>
            <person name="Lindquist E."/>
            <person name="Lipzen A."/>
            <person name="Khouja H.-R."/>
            <person name="Murat C."/>
            <person name="Ohm R."/>
            <person name="Olson A."/>
            <person name="Spatafora J."/>
            <person name="Veneault-Fourrey C."/>
            <person name="Henrissat B."/>
            <person name="Grigoriev I."/>
            <person name="Martin F."/>
            <person name="Perotto S."/>
        </authorList>
    </citation>
    <scope>NUCLEOTIDE SEQUENCE [LARGE SCALE GENOMIC DNA]</scope>
    <source>
        <strain evidence="3 4">E</strain>
    </source>
</reference>
<feature type="transmembrane region" description="Helical" evidence="2">
    <location>
        <begin position="537"/>
        <end position="560"/>
    </location>
</feature>
<feature type="transmembrane region" description="Helical" evidence="2">
    <location>
        <begin position="566"/>
        <end position="588"/>
    </location>
</feature>